<dbReference type="SUPFAM" id="SSF51445">
    <property type="entry name" value="(Trans)glycosidases"/>
    <property type="match status" value="1"/>
</dbReference>
<evidence type="ECO:0000256" key="10">
    <source>
        <dbReference type="RuleBase" id="RU361207"/>
    </source>
</evidence>
<evidence type="ECO:0000256" key="9">
    <source>
        <dbReference type="ARBA" id="ARBA00031501"/>
    </source>
</evidence>
<dbReference type="Pfam" id="PF02446">
    <property type="entry name" value="Glyco_hydro_77"/>
    <property type="match status" value="1"/>
</dbReference>
<comment type="catalytic activity">
    <reaction evidence="1 10">
        <text>Transfers a segment of a (1-&gt;4)-alpha-D-glucan to a new position in an acceptor, which may be glucose or a (1-&gt;4)-alpha-D-glucan.</text>
        <dbReference type="EC" id="2.4.1.25"/>
    </reaction>
</comment>
<dbReference type="NCBIfam" id="NF011080">
    <property type="entry name" value="PRK14508.1-3"/>
    <property type="match status" value="1"/>
</dbReference>
<keyword evidence="6 10" id="KW-0808">Transferase</keyword>
<dbReference type="NCBIfam" id="TIGR00217">
    <property type="entry name" value="malQ"/>
    <property type="match status" value="1"/>
</dbReference>
<dbReference type="GO" id="GO:0004134">
    <property type="term" value="F:4-alpha-glucanotransferase activity"/>
    <property type="evidence" value="ECO:0007669"/>
    <property type="project" value="UniProtKB-EC"/>
</dbReference>
<dbReference type="InterPro" id="IPR003385">
    <property type="entry name" value="Glyco_hydro_77"/>
</dbReference>
<evidence type="ECO:0000256" key="8">
    <source>
        <dbReference type="ARBA" id="ARBA00031423"/>
    </source>
</evidence>
<dbReference type="GO" id="GO:0005975">
    <property type="term" value="P:carbohydrate metabolic process"/>
    <property type="evidence" value="ECO:0007669"/>
    <property type="project" value="InterPro"/>
</dbReference>
<evidence type="ECO:0000256" key="1">
    <source>
        <dbReference type="ARBA" id="ARBA00000439"/>
    </source>
</evidence>
<dbReference type="Proteomes" id="UP000548632">
    <property type="component" value="Unassembled WGS sequence"/>
</dbReference>
<evidence type="ECO:0000256" key="3">
    <source>
        <dbReference type="ARBA" id="ARBA00012560"/>
    </source>
</evidence>
<comment type="similarity">
    <text evidence="2 10">Belongs to the disproportionating enzyme family.</text>
</comment>
<dbReference type="InterPro" id="IPR017853">
    <property type="entry name" value="GH"/>
</dbReference>
<reference evidence="11 12" key="1">
    <citation type="journal article" date="2020" name="Arch. Microbiol.">
        <title>The genome sequence of the giant phototrophic gammaproteobacterium Thiospirillum jenense gives insight into its physiological properties and phylogenetic relationships.</title>
        <authorList>
            <person name="Imhoff J.F."/>
            <person name="Meyer T.E."/>
            <person name="Kyndt J.A."/>
        </authorList>
    </citation>
    <scope>NUCLEOTIDE SEQUENCE [LARGE SCALE GENOMIC DNA]</scope>
    <source>
        <strain evidence="11 12">DSM 216</strain>
    </source>
</reference>
<dbReference type="PANTHER" id="PTHR32438:SF5">
    <property type="entry name" value="4-ALPHA-GLUCANOTRANSFERASE DPE1, CHLOROPLASTIC_AMYLOPLASTIC"/>
    <property type="match status" value="1"/>
</dbReference>
<gene>
    <name evidence="11" type="primary">malQ</name>
    <name evidence="11" type="ORF">HUK38_12285</name>
</gene>
<keyword evidence="5 10" id="KW-0328">Glycosyltransferase</keyword>
<dbReference type="EC" id="2.4.1.25" evidence="3 10"/>
<evidence type="ECO:0000313" key="11">
    <source>
        <dbReference type="EMBL" id="MBB1126995.1"/>
    </source>
</evidence>
<keyword evidence="7 10" id="KW-0119">Carbohydrate metabolism</keyword>
<dbReference type="PANTHER" id="PTHR32438">
    <property type="entry name" value="4-ALPHA-GLUCANOTRANSFERASE DPE1, CHLOROPLASTIC/AMYLOPLASTIC"/>
    <property type="match status" value="1"/>
</dbReference>
<evidence type="ECO:0000256" key="4">
    <source>
        <dbReference type="ARBA" id="ARBA00020295"/>
    </source>
</evidence>
<dbReference type="EMBL" id="JABVCQ010000032">
    <property type="protein sequence ID" value="MBB1126995.1"/>
    <property type="molecule type" value="Genomic_DNA"/>
</dbReference>
<evidence type="ECO:0000256" key="7">
    <source>
        <dbReference type="ARBA" id="ARBA00023277"/>
    </source>
</evidence>
<comment type="caution">
    <text evidence="11">The sequence shown here is derived from an EMBL/GenBank/DDBJ whole genome shotgun (WGS) entry which is preliminary data.</text>
</comment>
<dbReference type="AlphaFoldDB" id="A0A839HDI3"/>
<evidence type="ECO:0000313" key="12">
    <source>
        <dbReference type="Proteomes" id="UP000548632"/>
    </source>
</evidence>
<keyword evidence="12" id="KW-1185">Reference proteome</keyword>
<sequence length="497" mass="57140">MTQQYPDFRSERRAGVLLHITSLPGTGNTGDLGSEAFHFINFLADCGMTWWQMLPIGPPQGGLSPYQTSSAHAGNPQLISLETLVNSGWLNQDALIDSLDHTAKKALLQQAYRGFNIKATIAERTEFNIFCANHAYWLEDYVLFRAISEQRQKSWWQWPKGLRTREKRALTQARDKLLDALNYIRWEQFIFFQQWTALHHHAATVGVRLFGDMPIFVAYDSAEVWARPQDFDLNPDGSLRVVAGVPPDYFSATGQRWGNPLYHWEQLEKSQFRFWIDRIRTQLKLFDLIRIDHFRGFEAYWEIPATEEYAIQGEWVKAGGDALFAALHREFGDLPLIAEDLGVITAEVDELRRKYQLPGMKVLQFAFDGSNDNIHLPSYHTQDSVVYTGTHDNDTTCGWYESLTPESRHYVYEYLGNPNEAMPWVFIRTAFASVANLAIIPLQDLLGLDGQHRMNLPGTSDGNWQWRFSWSQVDAELPARLRYLIKLYGRAAQDHTA</sequence>
<dbReference type="Gene3D" id="3.20.20.80">
    <property type="entry name" value="Glycosidases"/>
    <property type="match status" value="1"/>
</dbReference>
<protein>
    <recommendedName>
        <fullName evidence="4 10">4-alpha-glucanotransferase</fullName>
        <ecNumber evidence="3 10">2.4.1.25</ecNumber>
    </recommendedName>
    <alternativeName>
        <fullName evidence="8 10">Amylomaltase</fullName>
    </alternativeName>
    <alternativeName>
        <fullName evidence="9 10">Disproportionating enzyme</fullName>
    </alternativeName>
</protein>
<evidence type="ECO:0000256" key="5">
    <source>
        <dbReference type="ARBA" id="ARBA00022676"/>
    </source>
</evidence>
<organism evidence="11 12">
    <name type="scientific">Thiospirillum jenense</name>
    <dbReference type="NCBI Taxonomy" id="1653858"/>
    <lineage>
        <taxon>Bacteria</taxon>
        <taxon>Pseudomonadati</taxon>
        <taxon>Pseudomonadota</taxon>
        <taxon>Gammaproteobacteria</taxon>
        <taxon>Chromatiales</taxon>
        <taxon>Chromatiaceae</taxon>
        <taxon>Thiospirillum</taxon>
    </lineage>
</organism>
<accession>A0A839HDI3</accession>
<name>A0A839HDI3_9GAMM</name>
<evidence type="ECO:0000256" key="6">
    <source>
        <dbReference type="ARBA" id="ARBA00022679"/>
    </source>
</evidence>
<evidence type="ECO:0000256" key="2">
    <source>
        <dbReference type="ARBA" id="ARBA00005684"/>
    </source>
</evidence>
<proteinExistence type="inferred from homology"/>
<dbReference type="RefSeq" id="WP_182584623.1">
    <property type="nucleotide sequence ID" value="NZ_JABVCQ010000032.1"/>
</dbReference>